<reference evidence="1" key="1">
    <citation type="submission" date="2021-08" db="EMBL/GenBank/DDBJ databases">
        <title>The first chromosome-level gecko genome reveals the dynamic sex chromosomes of Neotropical dwarf geckos (Sphaerodactylidae: Sphaerodactylus).</title>
        <authorList>
            <person name="Pinto B.J."/>
            <person name="Keating S.E."/>
            <person name="Gamble T."/>
        </authorList>
    </citation>
    <scope>NUCLEOTIDE SEQUENCE</scope>
    <source>
        <strain evidence="1">TG3544</strain>
    </source>
</reference>
<evidence type="ECO:0000313" key="1">
    <source>
        <dbReference type="EMBL" id="KAH7993862.1"/>
    </source>
</evidence>
<dbReference type="Proteomes" id="UP000827872">
    <property type="component" value="Linkage Group LG03"/>
</dbReference>
<name>A0ACB8EMV3_9SAUR</name>
<comment type="caution">
    <text evidence="1">The sequence shown here is derived from an EMBL/GenBank/DDBJ whole genome shotgun (WGS) entry which is preliminary data.</text>
</comment>
<sequence length="382" mass="41424">MDSTPCIAAGPSPPATSWLANAAGWVLETINEMDIRPTSPSVLAPGAAAVGTVSHLMEMSSADASAGPLLQQGEMSQAERDEESLLDNVTQIDEGGFHDNGPDYVCPAMQGREAEGRGRVASPRRGAGQLAGQQREETSPERRALLERRRLRRVGVLADYTRAMVEQGEVEAVQRVEDRWEFRALMEESNRHVGNLVALMEQRVAVAVQSENRALSVMERILHLMERNIGRRPAGVVQSAPAPTAPPALFPTSASHADHLPRVEVLDLFQDFNFMMPKCSSAQTQGTGHAPKVFGEPAPLHETNEETNLDCSVPATQKSARAAHIPGTSTSRVLQSSNKGPAPKRVCVRGPESRPQDENSLPVQGDKGRDARVKKLRHILDL</sequence>
<keyword evidence="2" id="KW-1185">Reference proteome</keyword>
<dbReference type="EMBL" id="CM037616">
    <property type="protein sequence ID" value="KAH7993862.1"/>
    <property type="molecule type" value="Genomic_DNA"/>
</dbReference>
<gene>
    <name evidence="1" type="ORF">K3G42_032489</name>
</gene>
<organism evidence="1 2">
    <name type="scientific">Sphaerodactylus townsendi</name>
    <dbReference type="NCBI Taxonomy" id="933632"/>
    <lineage>
        <taxon>Eukaryota</taxon>
        <taxon>Metazoa</taxon>
        <taxon>Chordata</taxon>
        <taxon>Craniata</taxon>
        <taxon>Vertebrata</taxon>
        <taxon>Euteleostomi</taxon>
        <taxon>Lepidosauria</taxon>
        <taxon>Squamata</taxon>
        <taxon>Bifurcata</taxon>
        <taxon>Gekkota</taxon>
        <taxon>Sphaerodactylidae</taxon>
        <taxon>Sphaerodactylus</taxon>
    </lineage>
</organism>
<accession>A0ACB8EMV3</accession>
<evidence type="ECO:0000313" key="2">
    <source>
        <dbReference type="Proteomes" id="UP000827872"/>
    </source>
</evidence>
<proteinExistence type="predicted"/>
<protein>
    <submittedName>
        <fullName evidence="1">Uncharacterized protein</fullName>
    </submittedName>
</protein>